<dbReference type="AlphaFoldDB" id="A0A510DS47"/>
<dbReference type="EMBL" id="AP018929">
    <property type="protein sequence ID" value="BBG23002.1"/>
    <property type="molecule type" value="Genomic_DNA"/>
</dbReference>
<dbReference type="Pfam" id="PF01145">
    <property type="entry name" value="Band_7"/>
    <property type="match status" value="1"/>
</dbReference>
<dbReference type="SUPFAM" id="SSF117892">
    <property type="entry name" value="Band 7/SPFH domain"/>
    <property type="match status" value="1"/>
</dbReference>
<accession>A0A510DZV4</accession>
<dbReference type="PANTHER" id="PTHR37826:SF2">
    <property type="entry name" value="ZINC-RIBBON DOMAIN-CONTAINING PROTEIN"/>
    <property type="match status" value="1"/>
</dbReference>
<reference evidence="2 4" key="2">
    <citation type="journal article" date="2020" name="Int. J. Syst. Evol. Microbiol.">
        <title>Sulfuracidifex tepidarius gen. nov., sp. nov. and transfer of Sulfolobus metallicus Huber and Stetter 1992 to the genus Sulfuracidifex as Sulfuracidifex metallicus comb. nov.</title>
        <authorList>
            <person name="Itoh T."/>
            <person name="Miura T."/>
            <person name="Sakai H.D."/>
            <person name="Kato S."/>
            <person name="Ohkuma M."/>
            <person name="Takashina T."/>
        </authorList>
    </citation>
    <scope>NUCLEOTIDE SEQUENCE [LARGE SCALE GENOMIC DNA]</scope>
    <source>
        <strain evidence="2 4">IC-006</strain>
        <strain evidence="3">IC-007</strain>
    </source>
</reference>
<evidence type="ECO:0000313" key="5">
    <source>
        <dbReference type="Proteomes" id="UP000325030"/>
    </source>
</evidence>
<dbReference type="KEGG" id="step:IC006_0286"/>
<dbReference type="PANTHER" id="PTHR37826">
    <property type="entry name" value="FLOTILLIN BAND_7_5 DOMAIN PROTEIN"/>
    <property type="match status" value="1"/>
</dbReference>
<keyword evidence="4" id="KW-1185">Reference proteome</keyword>
<evidence type="ECO:0000313" key="3">
    <source>
        <dbReference type="EMBL" id="BBG25763.1"/>
    </source>
</evidence>
<evidence type="ECO:0000259" key="1">
    <source>
        <dbReference type="Pfam" id="PF01145"/>
    </source>
</evidence>
<dbReference type="GeneID" id="41716773"/>
<dbReference type="Proteomes" id="UP000325030">
    <property type="component" value="Chromosome"/>
</dbReference>
<dbReference type="InterPro" id="IPR036013">
    <property type="entry name" value="Band_7/SPFH_dom_sf"/>
</dbReference>
<accession>A0A510DS47</accession>
<feature type="domain" description="Band 7" evidence="1">
    <location>
        <begin position="43"/>
        <end position="219"/>
    </location>
</feature>
<reference evidence="5" key="1">
    <citation type="submission" date="2018-09" db="EMBL/GenBank/DDBJ databases">
        <title>Complete Genome Sequencing of Sulfolobus sp. JCM 16834.</title>
        <authorList>
            <person name="Kato S."/>
            <person name="Itoh T."/>
            <person name="Ohkuma M."/>
        </authorList>
    </citation>
    <scope>NUCLEOTIDE SEQUENCE [LARGE SCALE GENOMIC DNA]</scope>
    <source>
        <strain evidence="5">IC-007</strain>
    </source>
</reference>
<protein>
    <recommendedName>
        <fullName evidence="1">Band 7 domain-containing protein</fullName>
    </recommendedName>
</protein>
<dbReference type="RefSeq" id="WP_149528238.1">
    <property type="nucleotide sequence ID" value="NZ_AP018929.1"/>
</dbReference>
<sequence>MSLQIRGSVISTERENGTSMMAEDVIIFRYPKEEVTSKSIIFVQPNETAVVVIQGQVQAVLPPGTHNVQSPQNPLSSFLSRFRYNALPFDTIVFYASTTRHEVRIVGVSQTQDLVPLTYEVAVYYRVTDPSKLVFNVQFGGNVFKDADLARYVSPMIDQEVSSIINYVKLYEIFKKLTDVTNAVSAGLKPFLTEIGVELISVRVIRLLPQDDELRRIIQLRDLGLDVEKAIRLYLAGSLTSKNDPASVNMALGIPYYPNLSTLVNLPDNLIRVNLRGNDQEQKQQ</sequence>
<gene>
    <name evidence="2" type="ORF">IC006_0286</name>
    <name evidence="3" type="ORF">IC007_0268</name>
</gene>
<dbReference type="EMBL" id="AP018930">
    <property type="protein sequence ID" value="BBG25763.1"/>
    <property type="molecule type" value="Genomic_DNA"/>
</dbReference>
<evidence type="ECO:0000313" key="4">
    <source>
        <dbReference type="Proteomes" id="UP000322983"/>
    </source>
</evidence>
<dbReference type="OrthoDB" id="40668at2157"/>
<name>A0A510DS47_9CREN</name>
<dbReference type="Proteomes" id="UP000322983">
    <property type="component" value="Chromosome"/>
</dbReference>
<dbReference type="InterPro" id="IPR001107">
    <property type="entry name" value="Band_7"/>
</dbReference>
<dbReference type="Gene3D" id="3.30.479.30">
    <property type="entry name" value="Band 7 domain"/>
    <property type="match status" value="1"/>
</dbReference>
<proteinExistence type="predicted"/>
<evidence type="ECO:0000313" key="2">
    <source>
        <dbReference type="EMBL" id="BBG23002.1"/>
    </source>
</evidence>
<organism evidence="2 4">
    <name type="scientific">Sulfuracidifex tepidarius</name>
    <dbReference type="NCBI Taxonomy" id="1294262"/>
    <lineage>
        <taxon>Archaea</taxon>
        <taxon>Thermoproteota</taxon>
        <taxon>Thermoprotei</taxon>
        <taxon>Sulfolobales</taxon>
        <taxon>Sulfolobaceae</taxon>
        <taxon>Sulfuracidifex</taxon>
    </lineage>
</organism>